<accession>A0A381XLU8</accession>
<evidence type="ECO:0000313" key="2">
    <source>
        <dbReference type="EMBL" id="SVA65177.1"/>
    </source>
</evidence>
<sequence>MNSSGQAEVAELADAQASGACAPQGRGGSNPPFRTKFPSNS</sequence>
<evidence type="ECO:0000256" key="1">
    <source>
        <dbReference type="SAM" id="MobiDB-lite"/>
    </source>
</evidence>
<protein>
    <submittedName>
        <fullName evidence="2">Uncharacterized protein</fullName>
    </submittedName>
</protein>
<name>A0A381XLU8_9ZZZZ</name>
<organism evidence="2">
    <name type="scientific">marine metagenome</name>
    <dbReference type="NCBI Taxonomy" id="408172"/>
    <lineage>
        <taxon>unclassified sequences</taxon>
        <taxon>metagenomes</taxon>
        <taxon>ecological metagenomes</taxon>
    </lineage>
</organism>
<proteinExistence type="predicted"/>
<dbReference type="AlphaFoldDB" id="A0A381XLU8"/>
<reference evidence="2" key="1">
    <citation type="submission" date="2018-05" db="EMBL/GenBank/DDBJ databases">
        <authorList>
            <person name="Lanie J.A."/>
            <person name="Ng W.-L."/>
            <person name="Kazmierczak K.M."/>
            <person name="Andrzejewski T.M."/>
            <person name="Davidsen T.M."/>
            <person name="Wayne K.J."/>
            <person name="Tettelin H."/>
            <person name="Glass J.I."/>
            <person name="Rusch D."/>
            <person name="Podicherti R."/>
            <person name="Tsui H.-C.T."/>
            <person name="Winkler M.E."/>
        </authorList>
    </citation>
    <scope>NUCLEOTIDE SEQUENCE</scope>
</reference>
<feature type="region of interest" description="Disordered" evidence="1">
    <location>
        <begin position="1"/>
        <end position="41"/>
    </location>
</feature>
<gene>
    <name evidence="2" type="ORF">METZ01_LOCUS118031</name>
</gene>
<feature type="non-terminal residue" evidence="2">
    <location>
        <position position="41"/>
    </location>
</feature>
<dbReference type="EMBL" id="UINC01015488">
    <property type="protein sequence ID" value="SVA65177.1"/>
    <property type="molecule type" value="Genomic_DNA"/>
</dbReference>